<protein>
    <submittedName>
        <fullName evidence="1">Uncharacterized protein</fullName>
    </submittedName>
</protein>
<dbReference type="AlphaFoldDB" id="A0A6C0JGM8"/>
<organism evidence="1">
    <name type="scientific">viral metagenome</name>
    <dbReference type="NCBI Taxonomy" id="1070528"/>
    <lineage>
        <taxon>unclassified sequences</taxon>
        <taxon>metagenomes</taxon>
        <taxon>organismal metagenomes</taxon>
    </lineage>
</organism>
<proteinExistence type="predicted"/>
<sequence length="163" mass="19202">MNLENVDEKPSNDFVDKVTLELLMNKNHYNRYLSQSDPRKHQEHLAHLAKINKYSNMILKTTSEFIENPDKQVTTEINEAFDFYVRTLIKHFELNTTEGFYNVENSNNDEDVLFGNMNEESENVIPIGQSFWGKHKVKKNPTSSFPMNYIPRIKEKSQQEEDL</sequence>
<evidence type="ECO:0000313" key="1">
    <source>
        <dbReference type="EMBL" id="QHU03946.1"/>
    </source>
</evidence>
<reference evidence="1" key="1">
    <citation type="journal article" date="2020" name="Nature">
        <title>Giant virus diversity and host interactions through global metagenomics.</title>
        <authorList>
            <person name="Schulz F."/>
            <person name="Roux S."/>
            <person name="Paez-Espino D."/>
            <person name="Jungbluth S."/>
            <person name="Walsh D.A."/>
            <person name="Denef V.J."/>
            <person name="McMahon K.D."/>
            <person name="Konstantinidis K.T."/>
            <person name="Eloe-Fadrosh E.A."/>
            <person name="Kyrpides N.C."/>
            <person name="Woyke T."/>
        </authorList>
    </citation>
    <scope>NUCLEOTIDE SEQUENCE</scope>
    <source>
        <strain evidence="1">GVMAG-M-3300027708-20</strain>
    </source>
</reference>
<name>A0A6C0JGM8_9ZZZZ</name>
<dbReference type="EMBL" id="MN740389">
    <property type="protein sequence ID" value="QHU03946.1"/>
    <property type="molecule type" value="Genomic_DNA"/>
</dbReference>
<accession>A0A6C0JGM8</accession>